<dbReference type="PANTHER" id="PTHR16166:SF93">
    <property type="entry name" value="INTERMEMBRANE LIPID TRANSFER PROTEIN VPS13"/>
    <property type="match status" value="1"/>
</dbReference>
<sequence length="626" mass="69092">MPENEPSVEIVHRFPSPLPQLSGTVLQQQAQSTSGSEFHFIVDFSELGISLIDHTPEEILYLSMQNFMLAYSTGLGSEISRFKIRLRSLQVDNQLPLTLMPVLFRPQRVGDETDYVFKLSVTQESNGSQDLCVYPYIGIQGPKSSAFLINIHEPIIWHLHDMIRQVNLSRLYESQATTAVSVDPIIQIGVLDLSEVRFKISMTMSPGQRPRVVLGFWASLMTALGNTENMPIKINQRFHENVSMRQSSMISNATLNARKDLLSQPLQLLSGVDILGNASSALGHMSKGVAALSLDQRFIHSRQRQENKGVEDIGDMIQEGGGALAKGLFRGVTGILTKPLEGAKSSGVEGFVQGVGKGIIGAAAQPVSGVLDLLSKTTEGANAMRMKIIAAITSEDQLLRRRFPRVIGADNLVRPYDEYKAEGQVILHLAECGSFFGQVDLFKVRGNFALSDAFEDHFVLPKGKIVVITHRRVILLQQTTSNIMAQKKFNPARDPCSVVWDIIWDDLMTMELMHRKNDARKAPPSLLILYVKSQAPDYREQIRKIKCSRGSHQAQDVYSAIDLAKNTYGPVKAKGMLKGKVMKPYMPGAEGTTGELVSSKEPAAVAAVIWSHKQVPMSSTFGSNFT</sequence>
<dbReference type="GO" id="GO:0045053">
    <property type="term" value="P:protein retention in Golgi apparatus"/>
    <property type="evidence" value="ECO:0007669"/>
    <property type="project" value="TreeGrafter"/>
</dbReference>
<accession>A0AAN7R079</accession>
<dbReference type="InterPro" id="IPR056748">
    <property type="entry name" value="VPS13-like_C"/>
</dbReference>
<evidence type="ECO:0000313" key="4">
    <source>
        <dbReference type="Proteomes" id="UP001346149"/>
    </source>
</evidence>
<evidence type="ECO:0000256" key="1">
    <source>
        <dbReference type="ARBA" id="ARBA00006545"/>
    </source>
</evidence>
<name>A0AAN7R079_TRANT</name>
<proteinExistence type="inferred from homology"/>
<dbReference type="InterPro" id="IPR026847">
    <property type="entry name" value="VPS13"/>
</dbReference>
<keyword evidence="4" id="KW-1185">Reference proteome</keyword>
<gene>
    <name evidence="3" type="ORF">SAY86_007330</name>
</gene>
<dbReference type="Proteomes" id="UP001346149">
    <property type="component" value="Unassembled WGS sequence"/>
</dbReference>
<dbReference type="GO" id="GO:0006623">
    <property type="term" value="P:protein targeting to vacuole"/>
    <property type="evidence" value="ECO:0007669"/>
    <property type="project" value="TreeGrafter"/>
</dbReference>
<dbReference type="Pfam" id="PF25037">
    <property type="entry name" value="VPS13_C"/>
    <property type="match status" value="1"/>
</dbReference>
<organism evidence="3 4">
    <name type="scientific">Trapa natans</name>
    <name type="common">Water chestnut</name>
    <dbReference type="NCBI Taxonomy" id="22666"/>
    <lineage>
        <taxon>Eukaryota</taxon>
        <taxon>Viridiplantae</taxon>
        <taxon>Streptophyta</taxon>
        <taxon>Embryophyta</taxon>
        <taxon>Tracheophyta</taxon>
        <taxon>Spermatophyta</taxon>
        <taxon>Magnoliopsida</taxon>
        <taxon>eudicotyledons</taxon>
        <taxon>Gunneridae</taxon>
        <taxon>Pentapetalae</taxon>
        <taxon>rosids</taxon>
        <taxon>malvids</taxon>
        <taxon>Myrtales</taxon>
        <taxon>Lythraceae</taxon>
        <taxon>Trapa</taxon>
    </lineage>
</organism>
<comment type="caution">
    <text evidence="3">The sequence shown here is derived from an EMBL/GenBank/DDBJ whole genome shotgun (WGS) entry which is preliminary data.</text>
</comment>
<evidence type="ECO:0000259" key="2">
    <source>
        <dbReference type="Pfam" id="PF25037"/>
    </source>
</evidence>
<feature type="domain" description="Intermembrane lipid transfer protein VPS13-like C-terminal" evidence="2">
    <location>
        <begin position="402"/>
        <end position="514"/>
    </location>
</feature>
<dbReference type="EMBL" id="JAXQNO010000015">
    <property type="protein sequence ID" value="KAK4782956.1"/>
    <property type="molecule type" value="Genomic_DNA"/>
</dbReference>
<dbReference type="AlphaFoldDB" id="A0AAN7R079"/>
<evidence type="ECO:0000313" key="3">
    <source>
        <dbReference type="EMBL" id="KAK4782956.1"/>
    </source>
</evidence>
<reference evidence="3 4" key="1">
    <citation type="journal article" date="2023" name="Hortic Res">
        <title>Pangenome of water caltrop reveals structural variations and asymmetric subgenome divergence after allopolyploidization.</title>
        <authorList>
            <person name="Zhang X."/>
            <person name="Chen Y."/>
            <person name="Wang L."/>
            <person name="Yuan Y."/>
            <person name="Fang M."/>
            <person name="Shi L."/>
            <person name="Lu R."/>
            <person name="Comes H.P."/>
            <person name="Ma Y."/>
            <person name="Chen Y."/>
            <person name="Huang G."/>
            <person name="Zhou Y."/>
            <person name="Zheng Z."/>
            <person name="Qiu Y."/>
        </authorList>
    </citation>
    <scope>NUCLEOTIDE SEQUENCE [LARGE SCALE GENOMIC DNA]</scope>
    <source>
        <strain evidence="3">F231</strain>
    </source>
</reference>
<dbReference type="PANTHER" id="PTHR16166">
    <property type="entry name" value="VACUOLAR PROTEIN SORTING-ASSOCIATED PROTEIN VPS13"/>
    <property type="match status" value="1"/>
</dbReference>
<comment type="similarity">
    <text evidence="1">Belongs to the VPS13 family.</text>
</comment>
<protein>
    <recommendedName>
        <fullName evidence="2">Intermembrane lipid transfer protein VPS13-like C-terminal domain-containing protein</fullName>
    </recommendedName>
</protein>